<name>A0A7J2U773_9CREN</name>
<reference evidence="1" key="1">
    <citation type="journal article" date="2020" name="mSystems">
        <title>Genome- and Community-Level Interaction Insights into Carbon Utilization and Element Cycling Functions of Hydrothermarchaeota in Hydrothermal Sediment.</title>
        <authorList>
            <person name="Zhou Z."/>
            <person name="Liu Y."/>
            <person name="Xu W."/>
            <person name="Pan J."/>
            <person name="Luo Z.H."/>
            <person name="Li M."/>
        </authorList>
    </citation>
    <scope>NUCLEOTIDE SEQUENCE [LARGE SCALE GENOMIC DNA]</scope>
    <source>
        <strain evidence="1">SpSt-125</strain>
    </source>
</reference>
<dbReference type="InterPro" id="IPR036563">
    <property type="entry name" value="MoaE_sf"/>
</dbReference>
<gene>
    <name evidence="1" type="ORF">ENO26_11355</name>
</gene>
<dbReference type="GO" id="GO:0006777">
    <property type="term" value="P:Mo-molybdopterin cofactor biosynthetic process"/>
    <property type="evidence" value="ECO:0007669"/>
    <property type="project" value="InterPro"/>
</dbReference>
<dbReference type="PANTHER" id="PTHR23404">
    <property type="entry name" value="MOLYBDOPTERIN SYNTHASE RELATED"/>
    <property type="match status" value="1"/>
</dbReference>
<sequence>MQLLAINCVRLLKHKYVAFFRNDSEIDVENRVRDLVQKLGGRGIGAVMVFIGIVKDVVEGHKVHELFYEAHEEYALKVLDRIASEELDKDGVEAIEIMHRLGPAKQGEKTLYIAVAARGRKEALETLSKVLERVKTEPPIFKLERRDDGEYYIIGEGRRIRRGDF</sequence>
<accession>A0A7J2U773</accession>
<comment type="caution">
    <text evidence="1">The sequence shown here is derived from an EMBL/GenBank/DDBJ whole genome shotgun (WGS) entry which is preliminary data.</text>
</comment>
<proteinExistence type="predicted"/>
<dbReference type="CDD" id="cd00756">
    <property type="entry name" value="MoaE"/>
    <property type="match status" value="1"/>
</dbReference>
<dbReference type="Pfam" id="PF02391">
    <property type="entry name" value="MoaE"/>
    <property type="match status" value="1"/>
</dbReference>
<dbReference type="EMBL" id="DSEU01000079">
    <property type="protein sequence ID" value="HEM68133.1"/>
    <property type="molecule type" value="Genomic_DNA"/>
</dbReference>
<dbReference type="InterPro" id="IPR003448">
    <property type="entry name" value="Mopterin_biosynth_MoaE"/>
</dbReference>
<dbReference type="SUPFAM" id="SSF54690">
    <property type="entry name" value="Molybdopterin synthase subunit MoaE"/>
    <property type="match status" value="1"/>
</dbReference>
<organism evidence="1">
    <name type="scientific">Ignisphaera aggregans</name>
    <dbReference type="NCBI Taxonomy" id="334771"/>
    <lineage>
        <taxon>Archaea</taxon>
        <taxon>Thermoproteota</taxon>
        <taxon>Thermoprotei</taxon>
        <taxon>Desulfurococcales</taxon>
        <taxon>Desulfurococcaceae</taxon>
        <taxon>Ignisphaera</taxon>
    </lineage>
</organism>
<dbReference type="Gene3D" id="3.90.1170.40">
    <property type="entry name" value="Molybdopterin biosynthesis MoaE subunit"/>
    <property type="match status" value="1"/>
</dbReference>
<evidence type="ECO:0000313" key="1">
    <source>
        <dbReference type="EMBL" id="HEM68133.1"/>
    </source>
</evidence>
<dbReference type="AlphaFoldDB" id="A0A7J2U773"/>
<protein>
    <submittedName>
        <fullName evidence="1">Molybdenum cofactor biosynthesis protein MoaE</fullName>
    </submittedName>
</protein>